<feature type="compositionally biased region" description="Basic and acidic residues" evidence="1">
    <location>
        <begin position="30"/>
        <end position="39"/>
    </location>
</feature>
<dbReference type="AlphaFoldDB" id="A0A6J4UCD9"/>
<feature type="compositionally biased region" description="Basic and acidic residues" evidence="1">
    <location>
        <begin position="1"/>
        <end position="16"/>
    </location>
</feature>
<feature type="region of interest" description="Disordered" evidence="1">
    <location>
        <begin position="30"/>
        <end position="49"/>
    </location>
</feature>
<evidence type="ECO:0000256" key="1">
    <source>
        <dbReference type="SAM" id="MobiDB-lite"/>
    </source>
</evidence>
<sequence length="49" mass="5573">GDHRYPRVAGEVDGRQPSRAAGHRHVVRRDHLYGRELPRARRSAHHGAV</sequence>
<feature type="region of interest" description="Disordered" evidence="1">
    <location>
        <begin position="1"/>
        <end position="25"/>
    </location>
</feature>
<name>A0A6J4UCD9_9BACT</name>
<gene>
    <name evidence="2" type="ORF">AVDCRST_MAG19-256</name>
</gene>
<feature type="non-terminal residue" evidence="2">
    <location>
        <position position="1"/>
    </location>
</feature>
<protein>
    <submittedName>
        <fullName evidence="2">Uncharacterized protein</fullName>
    </submittedName>
</protein>
<organism evidence="2">
    <name type="scientific">uncultured Thermomicrobiales bacterium</name>
    <dbReference type="NCBI Taxonomy" id="1645740"/>
    <lineage>
        <taxon>Bacteria</taxon>
        <taxon>Pseudomonadati</taxon>
        <taxon>Thermomicrobiota</taxon>
        <taxon>Thermomicrobia</taxon>
        <taxon>Thermomicrobiales</taxon>
        <taxon>environmental samples</taxon>
    </lineage>
</organism>
<dbReference type="EMBL" id="CADCWL010000016">
    <property type="protein sequence ID" value="CAA9546093.1"/>
    <property type="molecule type" value="Genomic_DNA"/>
</dbReference>
<accession>A0A6J4UCD9</accession>
<feature type="compositionally biased region" description="Basic residues" evidence="1">
    <location>
        <begin position="40"/>
        <end position="49"/>
    </location>
</feature>
<reference evidence="2" key="1">
    <citation type="submission" date="2020-02" db="EMBL/GenBank/DDBJ databases">
        <authorList>
            <person name="Meier V. D."/>
        </authorList>
    </citation>
    <scope>NUCLEOTIDE SEQUENCE</scope>
    <source>
        <strain evidence="2">AVDCRST_MAG19</strain>
    </source>
</reference>
<evidence type="ECO:0000313" key="2">
    <source>
        <dbReference type="EMBL" id="CAA9546093.1"/>
    </source>
</evidence>
<feature type="non-terminal residue" evidence="2">
    <location>
        <position position="49"/>
    </location>
</feature>
<proteinExistence type="predicted"/>